<evidence type="ECO:0000259" key="1">
    <source>
        <dbReference type="Pfam" id="PF26353"/>
    </source>
</evidence>
<feature type="domain" description="YhfM-like" evidence="1">
    <location>
        <begin position="32"/>
        <end position="134"/>
    </location>
</feature>
<name>A0ABT1YDT7_9BACL</name>
<sequence>MKKYILFFILLSLLFILGCKEKNQDAILSIDEVSVNLICKQQANTNECTNQKFKDFQSFQIFKTALESAVKMSEKIDYAAEYNLSITFQDQTTKDFHLTLGTNRDMKGLLVDLKNTNQGYEIPIAHANKLRDLIRG</sequence>
<comment type="caution">
    <text evidence="2">The sequence shown here is derived from an EMBL/GenBank/DDBJ whole genome shotgun (WGS) entry which is preliminary data.</text>
</comment>
<dbReference type="Pfam" id="PF26353">
    <property type="entry name" value="YhfM"/>
    <property type="match status" value="1"/>
</dbReference>
<organism evidence="2 3">
    <name type="scientific">Paenibacillus radicis</name>
    <name type="common">ex Xue et al. 2023</name>
    <dbReference type="NCBI Taxonomy" id="2972489"/>
    <lineage>
        <taxon>Bacteria</taxon>
        <taxon>Bacillati</taxon>
        <taxon>Bacillota</taxon>
        <taxon>Bacilli</taxon>
        <taxon>Bacillales</taxon>
        <taxon>Paenibacillaceae</taxon>
        <taxon>Paenibacillus</taxon>
    </lineage>
</organism>
<protein>
    <recommendedName>
        <fullName evidence="1">YhfM-like domain-containing protein</fullName>
    </recommendedName>
</protein>
<dbReference type="EMBL" id="JANQBD010000002">
    <property type="protein sequence ID" value="MCR8630135.1"/>
    <property type="molecule type" value="Genomic_DNA"/>
</dbReference>
<evidence type="ECO:0000313" key="2">
    <source>
        <dbReference type="EMBL" id="MCR8630135.1"/>
    </source>
</evidence>
<dbReference type="RefSeq" id="WP_258211758.1">
    <property type="nucleotide sequence ID" value="NZ_JANQBD010000002.1"/>
</dbReference>
<gene>
    <name evidence="2" type="ORF">NV381_02855</name>
</gene>
<evidence type="ECO:0000313" key="3">
    <source>
        <dbReference type="Proteomes" id="UP001300012"/>
    </source>
</evidence>
<proteinExistence type="predicted"/>
<dbReference type="InterPro" id="IPR058780">
    <property type="entry name" value="YhfM-like_dom"/>
</dbReference>
<dbReference type="Proteomes" id="UP001300012">
    <property type="component" value="Unassembled WGS sequence"/>
</dbReference>
<keyword evidence="3" id="KW-1185">Reference proteome</keyword>
<accession>A0ABT1YDT7</accession>
<reference evidence="2 3" key="1">
    <citation type="submission" date="2022-08" db="EMBL/GenBank/DDBJ databases">
        <title>Paenibacillus endoradicis sp. nov., Paenibacillus radicibacter sp. nov and Paenibacillus pararadicis sp. nov., three cold-adapted plant growth-promoting bacteria isolated from root of Larix gmelinii in Great Khingan.</title>
        <authorList>
            <person name="Xue H."/>
        </authorList>
    </citation>
    <scope>NUCLEOTIDE SEQUENCE [LARGE SCALE GENOMIC DNA]</scope>
    <source>
        <strain evidence="2 3">N5-1-1-5</strain>
    </source>
</reference>
<dbReference type="PROSITE" id="PS51257">
    <property type="entry name" value="PROKAR_LIPOPROTEIN"/>
    <property type="match status" value="1"/>
</dbReference>